<dbReference type="InterPro" id="IPR011033">
    <property type="entry name" value="PRC_barrel-like_sf"/>
</dbReference>
<evidence type="ECO:0000259" key="2">
    <source>
        <dbReference type="Pfam" id="PF05239"/>
    </source>
</evidence>
<feature type="domain" description="DUF2382" evidence="3">
    <location>
        <begin position="176"/>
        <end position="285"/>
    </location>
</feature>
<dbReference type="GO" id="GO:0019684">
    <property type="term" value="P:photosynthesis, light reaction"/>
    <property type="evidence" value="ECO:0007669"/>
    <property type="project" value="InterPro"/>
</dbReference>
<feature type="region of interest" description="Disordered" evidence="1">
    <location>
        <begin position="266"/>
        <end position="304"/>
    </location>
</feature>
<comment type="caution">
    <text evidence="4">The sequence shown here is derived from an EMBL/GenBank/DDBJ whole genome shotgun (WGS) entry which is preliminary data.</text>
</comment>
<dbReference type="EMBL" id="MVFC01000001">
    <property type="protein sequence ID" value="OON82543.1"/>
    <property type="molecule type" value="Genomic_DNA"/>
</dbReference>
<organism evidence="4 5">
    <name type="scientific">Streptomyces tsukubensis</name>
    <dbReference type="NCBI Taxonomy" id="83656"/>
    <lineage>
        <taxon>Bacteria</taxon>
        <taxon>Bacillati</taxon>
        <taxon>Actinomycetota</taxon>
        <taxon>Actinomycetes</taxon>
        <taxon>Kitasatosporales</taxon>
        <taxon>Streptomycetaceae</taxon>
        <taxon>Streptomyces</taxon>
    </lineage>
</organism>
<name>A0A1V4AGH6_9ACTN</name>
<evidence type="ECO:0000259" key="3">
    <source>
        <dbReference type="Pfam" id="PF09557"/>
    </source>
</evidence>
<dbReference type="InterPro" id="IPR019060">
    <property type="entry name" value="DUF2382"/>
</dbReference>
<dbReference type="STRING" id="83656.B1H18_00160"/>
<dbReference type="OrthoDB" id="3712018at2"/>
<accession>A0A1V4AGH6</accession>
<feature type="compositionally biased region" description="Basic residues" evidence="1">
    <location>
        <begin position="295"/>
        <end position="304"/>
    </location>
</feature>
<gene>
    <name evidence="4" type="ORF">B1H18_00160</name>
</gene>
<dbReference type="AlphaFoldDB" id="A0A1V4AGH6"/>
<dbReference type="Pfam" id="PF09557">
    <property type="entry name" value="DUF2382"/>
    <property type="match status" value="1"/>
</dbReference>
<dbReference type="InterPro" id="IPR052967">
    <property type="entry name" value="Stress_Response_Assoc"/>
</dbReference>
<proteinExistence type="predicted"/>
<dbReference type="InterPro" id="IPR014747">
    <property type="entry name" value="Bac_photo_RC_H_C"/>
</dbReference>
<feature type="region of interest" description="Disordered" evidence="1">
    <location>
        <begin position="111"/>
        <end position="135"/>
    </location>
</feature>
<feature type="compositionally biased region" description="Polar residues" evidence="1">
    <location>
        <begin position="124"/>
        <end position="135"/>
    </location>
</feature>
<evidence type="ECO:0000313" key="4">
    <source>
        <dbReference type="EMBL" id="OON82543.1"/>
    </source>
</evidence>
<feature type="compositionally biased region" description="Basic and acidic residues" evidence="1">
    <location>
        <begin position="175"/>
        <end position="188"/>
    </location>
</feature>
<sequence length="304" mass="32593">MAVDGVFDNPNELNGLDVYDVDGAKIGGVGQVYLDDRTGKPEWLTVKTGLFGMKETFVPVKGAEHSGDGLHIPYSKETVKDAPRLEADEHLDADQERELYSHYGLTRAGDTQAAGVKDGPADTSARTGPAATTGTVGMAGEREAAGMAGAGMAGAGAPARSADYGRTGRGGSGEEMVRSEEEMHIGKEEQEVGRARLRKVVETEHVSTTVPLSHEEVHVVREPISADDRTSRTAPIGESETEVVLHAEQAVVSKESVPVERVRLETERVTEQQEVASDVRKEKIEYDDGSEPGKRHGNKRGPSH</sequence>
<protein>
    <submittedName>
        <fullName evidence="4">Photosystem reaction center subunit H</fullName>
    </submittedName>
</protein>
<dbReference type="SUPFAM" id="SSF50346">
    <property type="entry name" value="PRC-barrel domain"/>
    <property type="match status" value="1"/>
</dbReference>
<reference evidence="4 5" key="1">
    <citation type="submission" date="2017-02" db="EMBL/GenBank/DDBJ databases">
        <title>Draft Genome Sequence of Streptomyces tsukubaensis F601, a Producer of the immunosuppressant tacrolimus FK506.</title>
        <authorList>
            <person name="Zong G."/>
            <person name="Zhong C."/>
            <person name="Fu J."/>
            <person name="Qin R."/>
            <person name="Cao G."/>
        </authorList>
    </citation>
    <scope>NUCLEOTIDE SEQUENCE [LARGE SCALE GENOMIC DNA]</scope>
    <source>
        <strain evidence="4 5">F601</strain>
    </source>
</reference>
<dbReference type="PANTHER" id="PTHR38463:SF1">
    <property type="entry name" value="STRESS RESPONSE PROTEIN YSNF"/>
    <property type="match status" value="1"/>
</dbReference>
<dbReference type="PANTHER" id="PTHR38463">
    <property type="entry name" value="STRESS RESPONSE PROTEIN YSNF"/>
    <property type="match status" value="1"/>
</dbReference>
<dbReference type="InterPro" id="IPR027275">
    <property type="entry name" value="PRC-brl_dom"/>
</dbReference>
<dbReference type="GO" id="GO:0030077">
    <property type="term" value="C:plasma membrane light-harvesting complex"/>
    <property type="evidence" value="ECO:0007669"/>
    <property type="project" value="InterPro"/>
</dbReference>
<feature type="compositionally biased region" description="Basic and acidic residues" evidence="1">
    <location>
        <begin position="266"/>
        <end position="294"/>
    </location>
</feature>
<evidence type="ECO:0000313" key="5">
    <source>
        <dbReference type="Proteomes" id="UP000190539"/>
    </source>
</evidence>
<keyword evidence="5" id="KW-1185">Reference proteome</keyword>
<dbReference type="Gene3D" id="3.90.50.10">
    <property type="entry name" value="Photosynthetic Reaction Center, subunit H, domain 2"/>
    <property type="match status" value="1"/>
</dbReference>
<feature type="domain" description="PRC-barrel" evidence="2">
    <location>
        <begin position="11"/>
        <end position="77"/>
    </location>
</feature>
<evidence type="ECO:0000256" key="1">
    <source>
        <dbReference type="SAM" id="MobiDB-lite"/>
    </source>
</evidence>
<feature type="region of interest" description="Disordered" evidence="1">
    <location>
        <begin position="154"/>
        <end position="188"/>
    </location>
</feature>
<dbReference type="RefSeq" id="WP_077963559.1">
    <property type="nucleotide sequence ID" value="NZ_CP045178.1"/>
</dbReference>
<dbReference type="Proteomes" id="UP000190539">
    <property type="component" value="Unassembled WGS sequence"/>
</dbReference>
<dbReference type="Pfam" id="PF05239">
    <property type="entry name" value="PRC"/>
    <property type="match status" value="1"/>
</dbReference>